<feature type="region of interest" description="Disordered" evidence="1">
    <location>
        <begin position="990"/>
        <end position="1053"/>
    </location>
</feature>
<feature type="compositionally biased region" description="Acidic residues" evidence="1">
    <location>
        <begin position="172"/>
        <end position="184"/>
    </location>
</feature>
<feature type="compositionally biased region" description="Pro residues" evidence="1">
    <location>
        <begin position="1532"/>
        <end position="1542"/>
    </location>
</feature>
<feature type="region of interest" description="Disordered" evidence="1">
    <location>
        <begin position="1710"/>
        <end position="1740"/>
    </location>
</feature>
<feature type="compositionally biased region" description="Acidic residues" evidence="1">
    <location>
        <begin position="934"/>
        <end position="943"/>
    </location>
</feature>
<feature type="compositionally biased region" description="Acidic residues" evidence="1">
    <location>
        <begin position="298"/>
        <end position="326"/>
    </location>
</feature>
<feature type="compositionally biased region" description="Basic and acidic residues" evidence="1">
    <location>
        <begin position="1209"/>
        <end position="1222"/>
    </location>
</feature>
<feature type="region of interest" description="Disordered" evidence="1">
    <location>
        <begin position="1332"/>
        <end position="1615"/>
    </location>
</feature>
<sequence>MPIPDATPKYSHSRAPHPTPFSASAYATTTMSGVKHSKAPIYNPFDKFTQPEFDDWIGGITSALRHALGQADESAEQSETLPNERDDASVSTHHEREEGSLASDESEGDYVEDSFAEIKARRAVSKGKARDPREGPGLGFGVKDAPIEIISDEEDEGEEEEGGEDSGNVLQEEYDDEAEEEEVDREISLDRMEETVLDAVRARKRQFERDFAEIQTLSEEEYSDEGDDADGARQSPGGADEIIELNSDGEETSPTIFNARQEDHDEEEGYEDEEDDEAGTQGTAQLLASHSSAQHIEEEYDEDARDEYDEDELYEDEIQPEEDDPEAFPPKRRGPNPAQQPPSIQDPWANVATYAEDYYAGGDRLQVPNGTNPHLISDDDRFVDDSTFLTPGVVTPSAGGSAIDDDGSDIVDLSKEDTAAYADIDADAEEPISTRLHPVTDPEFLKTGPAAESTPTEIPTRASVEPVIDPALQQLSQPPQEDPHVPPQPTDSNYDAVTAQTLETLYREFDVADVVDFEKHYTELAVGEGTDPASKEMIDLEAVFGVNQPSPSTQLLDPDNRDDFGILPADDSPAVASDIQIPDDQQISDILSAFVREDSETSWVRGADEPDFIPFDSEAAADMAPTVQEFEMIEDISGSDMIAHHQAIVLGTVLADSEPGSVEVELGADIDVTSLSGDVYENPLQGTDVDMCIVEEPVEKADQQISASPAGSIHTTLPPGEADVDAPLPASDKADEHAPQSDPAKEPQMPVGLQVDSHESERDLEEQPHELQNTVPQSPRQTSLDVSITIDSDPAPPTIPSPLSASTNSFYGPIPMPVSADPSVPDVSMDGSTTPTRGHTISSAPGTPSLTTAHAGASDQEQPTPASIPMPPSVMRMLQQSQRAAAEAEISGLFTPAPGTPGQAETSEDDDGSVKDGDQSAQADRIRTDVKETETEDAIEQVDVEPKEGGFDADQETPLRDSVEQAGTASVEAMSDVVQAKEPLQEESLHAEEILASPSSADAAIPLADTDTTEPLSTLLNAEDGESKPDPEILPMAEASSSPPPQDPSTMVLTQMPTQPALSIDSHPANLSTPRRGTILDTSATGLTRPSTPITPSVTHPPSLFAPMEGMPSPIAPIHTTDPAHSANSHPPVLSSPVSEYHNTNAGDTHGGMILTRKSTDPILHADPYPYSLSTPGAGLLDASQSDDEQDSPDVSMSSNSTQETSSSDSKEGADMDPKADAQSDAEESGDDDVLSQNNELRYPSEPMLPMPSTQSGSATQADDAESSPDLGIEDLVDEDTDADGEVDPDFIDESSPMSTTTTPYTLSIAPTKENSPVAGAVSDVQRELATPVIDPATETDPFKLMGDDSTVAPGEVSEPEPIYIPRMNNDSEKPSTPVSELEIFGDPDQLSPSRELTPLPEGLSDAPDASLQSSAKSSKRKRSVSPKPFLLKTRSMSTKILADKKKTRASKGKRTLGIKKGKAKAKATLLSDRVSEASADTSSIASTSSEASKKRGVVSRASSIASTAHSEQSSVAIHPSPTPSGQKPATPALPPPPPPPMIHTHGSRSFSFGVPLHHHGSSKSQPSPQVSRQPSSLQIPPTPKASSPMAASPSMSPTKKAQQTPTFTSSPVTRSNCRFHRIRLPSEPQEDESPPVCFLVPGCSLTDHELMEEEEIEDLGDATLEDSHRMVGDIESLDFDPYLMNVLRQLVGVDLIREHEVFWLPQPGEKRAARPAASPAMSRKGEKQHTAASSSNASLAKVIPRVDHHDDHPSSASHSRRLSIDSIASSAAARAPGSTIGSGSPTLGPSISRRGPQVSHVPSAYSTESELSEEEDDEEPVLKRQKPSSKPIIGDDPQVDAATSSPVKGKGKKLKPRRSRRLGHDNSTFKPIAEEEVSSDEEGENTQAKRRKSGAASRGVKRARAGEEIDEGDSPEKGASKKQRTQAQLSSQQDS</sequence>
<feature type="compositionally biased region" description="Basic and acidic residues" evidence="1">
    <location>
        <begin position="732"/>
        <end position="745"/>
    </location>
</feature>
<protein>
    <submittedName>
        <fullName evidence="2">Uncharacterized protein</fullName>
    </submittedName>
</protein>
<keyword evidence="3" id="KW-1185">Reference proteome</keyword>
<feature type="compositionally biased region" description="Low complexity" evidence="1">
    <location>
        <begin position="1477"/>
        <end position="1491"/>
    </location>
</feature>
<feature type="compositionally biased region" description="Basic residues" evidence="1">
    <location>
        <begin position="1889"/>
        <end position="1904"/>
    </location>
</feature>
<feature type="compositionally biased region" description="Low complexity" evidence="1">
    <location>
        <begin position="1563"/>
        <end position="1577"/>
    </location>
</feature>
<feature type="compositionally biased region" description="Acidic residues" evidence="1">
    <location>
        <begin position="241"/>
        <end position="251"/>
    </location>
</feature>
<feature type="compositionally biased region" description="Basic residues" evidence="1">
    <location>
        <begin position="1850"/>
        <end position="1862"/>
    </location>
</feature>
<feature type="compositionally biased region" description="Acidic residues" evidence="1">
    <location>
        <begin position="1224"/>
        <end position="1234"/>
    </location>
</feature>
<feature type="compositionally biased region" description="Low complexity" evidence="1">
    <location>
        <begin position="1585"/>
        <end position="1600"/>
    </location>
</feature>
<feature type="compositionally biased region" description="Basic and acidic residues" evidence="1">
    <location>
        <begin position="912"/>
        <end position="933"/>
    </location>
</feature>
<name>A0ABR3JJ32_9AGAR</name>
<feature type="compositionally biased region" description="Polar residues" evidence="1">
    <location>
        <begin position="703"/>
        <end position="715"/>
    </location>
</feature>
<feature type="region of interest" description="Disordered" evidence="1">
    <location>
        <begin position="423"/>
        <end position="494"/>
    </location>
</feature>
<feature type="compositionally biased region" description="Polar residues" evidence="1">
    <location>
        <begin position="280"/>
        <end position="294"/>
    </location>
</feature>
<feature type="compositionally biased region" description="Basic residues" evidence="1">
    <location>
        <begin position="1446"/>
        <end position="1466"/>
    </location>
</feature>
<feature type="region of interest" description="Disordered" evidence="1">
    <location>
        <begin position="67"/>
        <end position="194"/>
    </location>
</feature>
<feature type="compositionally biased region" description="Low complexity" evidence="1">
    <location>
        <begin position="1295"/>
        <end position="1312"/>
    </location>
</feature>
<comment type="caution">
    <text evidence="2">The sequence shown here is derived from an EMBL/GenBank/DDBJ whole genome shotgun (WGS) entry which is preliminary data.</text>
</comment>
<feature type="region of interest" description="Disordered" evidence="1">
    <location>
        <begin position="1"/>
        <end position="24"/>
    </location>
</feature>
<proteinExistence type="predicted"/>
<feature type="compositionally biased region" description="Acidic residues" evidence="1">
    <location>
        <begin position="104"/>
        <end position="115"/>
    </location>
</feature>
<feature type="compositionally biased region" description="Acidic residues" evidence="1">
    <location>
        <begin position="1875"/>
        <end position="1885"/>
    </location>
</feature>
<feature type="region of interest" description="Disordered" evidence="1">
    <location>
        <begin position="1770"/>
        <end position="1936"/>
    </location>
</feature>
<feature type="compositionally biased region" description="Basic and acidic residues" evidence="1">
    <location>
        <begin position="185"/>
        <end position="194"/>
    </location>
</feature>
<feature type="compositionally biased region" description="Acidic residues" evidence="1">
    <location>
        <begin position="218"/>
        <end position="229"/>
    </location>
</feature>
<feature type="compositionally biased region" description="Polar residues" evidence="1">
    <location>
        <begin position="1501"/>
        <end position="1516"/>
    </location>
</feature>
<feature type="compositionally biased region" description="Polar residues" evidence="1">
    <location>
        <begin position="1926"/>
        <end position="1936"/>
    </location>
</feature>
<evidence type="ECO:0000256" key="1">
    <source>
        <dbReference type="SAM" id="MobiDB-lite"/>
    </source>
</evidence>
<feature type="compositionally biased region" description="Basic and acidic residues" evidence="1">
    <location>
        <begin position="756"/>
        <end position="769"/>
    </location>
</feature>
<feature type="compositionally biased region" description="Acidic residues" evidence="1">
    <location>
        <begin position="1263"/>
        <end position="1293"/>
    </location>
</feature>
<feature type="region of interest" description="Disordered" evidence="1">
    <location>
        <begin position="208"/>
        <end position="348"/>
    </location>
</feature>
<feature type="compositionally biased region" description="Basic and acidic residues" evidence="1">
    <location>
        <begin position="82"/>
        <end position="99"/>
    </location>
</feature>
<feature type="compositionally biased region" description="Acidic residues" evidence="1">
    <location>
        <begin position="264"/>
        <end position="278"/>
    </location>
</feature>
<feature type="compositionally biased region" description="Acidic residues" evidence="1">
    <location>
        <begin position="1811"/>
        <end position="1820"/>
    </location>
</feature>
<feature type="compositionally biased region" description="Polar residues" evidence="1">
    <location>
        <begin position="1083"/>
        <end position="1100"/>
    </location>
</feature>
<dbReference type="EMBL" id="JASNQZ010000006">
    <property type="protein sequence ID" value="KAL0955769.1"/>
    <property type="molecule type" value="Genomic_DNA"/>
</dbReference>
<feature type="compositionally biased region" description="Polar residues" evidence="1">
    <location>
        <begin position="1136"/>
        <end position="1147"/>
    </location>
</feature>
<evidence type="ECO:0000313" key="2">
    <source>
        <dbReference type="EMBL" id="KAL0955769.1"/>
    </source>
</evidence>
<feature type="compositionally biased region" description="Polar residues" evidence="1">
    <location>
        <begin position="1780"/>
        <end position="1790"/>
    </location>
</feature>
<accession>A0ABR3JJ32</accession>
<feature type="compositionally biased region" description="Polar residues" evidence="1">
    <location>
        <begin position="770"/>
        <end position="782"/>
    </location>
</feature>
<evidence type="ECO:0000313" key="3">
    <source>
        <dbReference type="Proteomes" id="UP001556367"/>
    </source>
</evidence>
<feature type="region of interest" description="Disordered" evidence="1">
    <location>
        <begin position="1083"/>
        <end position="1312"/>
    </location>
</feature>
<organism evidence="2 3">
    <name type="scientific">Hohenbuehelia grisea</name>
    <dbReference type="NCBI Taxonomy" id="104357"/>
    <lineage>
        <taxon>Eukaryota</taxon>
        <taxon>Fungi</taxon>
        <taxon>Dikarya</taxon>
        <taxon>Basidiomycota</taxon>
        <taxon>Agaricomycotina</taxon>
        <taxon>Agaricomycetes</taxon>
        <taxon>Agaricomycetidae</taxon>
        <taxon>Agaricales</taxon>
        <taxon>Pleurotineae</taxon>
        <taxon>Pleurotaceae</taxon>
        <taxon>Hohenbuehelia</taxon>
    </lineage>
</organism>
<dbReference type="Proteomes" id="UP001556367">
    <property type="component" value="Unassembled WGS sequence"/>
</dbReference>
<feature type="region of interest" description="Disordered" evidence="1">
    <location>
        <begin position="701"/>
        <end position="782"/>
    </location>
</feature>
<feature type="compositionally biased region" description="Polar residues" evidence="1">
    <location>
        <begin position="1252"/>
        <end position="1261"/>
    </location>
</feature>
<gene>
    <name evidence="2" type="ORF">HGRIS_001984</name>
</gene>
<reference evidence="3" key="1">
    <citation type="submission" date="2024-06" db="EMBL/GenBank/DDBJ databases">
        <title>Multi-omics analyses provide insights into the biosynthesis of the anticancer antibiotic pleurotin in Hohenbuehelia grisea.</title>
        <authorList>
            <person name="Weaver J.A."/>
            <person name="Alberti F."/>
        </authorList>
    </citation>
    <scope>NUCLEOTIDE SEQUENCE [LARGE SCALE GENOMIC DNA]</scope>
    <source>
        <strain evidence="3">T-177</strain>
    </source>
</reference>
<feature type="compositionally biased region" description="Low complexity" evidence="1">
    <location>
        <begin position="1196"/>
        <end position="1208"/>
    </location>
</feature>
<feature type="compositionally biased region" description="Acidic residues" evidence="1">
    <location>
        <begin position="150"/>
        <end position="164"/>
    </location>
</feature>
<feature type="compositionally biased region" description="Polar residues" evidence="1">
    <location>
        <begin position="830"/>
        <end position="852"/>
    </location>
</feature>
<feature type="region of interest" description="Disordered" evidence="1">
    <location>
        <begin position="820"/>
        <end position="972"/>
    </location>
</feature>
<feature type="compositionally biased region" description="Polar residues" evidence="1">
    <location>
        <begin position="1601"/>
        <end position="1615"/>
    </location>
</feature>